<evidence type="ECO:0000256" key="7">
    <source>
        <dbReference type="ARBA" id="ARBA00023136"/>
    </source>
</evidence>
<sequence>MGVNIIDVNDQKPAFDRLVYSTPLIAENNEVGVHVVQVLASDKDLNTNAEIQYRLGGEEDTGYFSIDKLSGLITAKSRLDRERQGTYTFSVLAVDRGDPPLTATAAVFVQIADLNDNAPSFNVTHYEMSVAENMPKYSFVGKVTAMDPDERANGNVWYRIANASSGPFIIAHDTGIISTRSPLDREKIGGGQYQVTVVATDYGTPTLSSDIKVNIHVLDENDNKPIITSAENMTLTCSYQTPVNTTIGKVVAFDPDTAENGRIGYFIQHGNSYGMFKIDKRSGEIKVQSKINSAMAGYYRLGIGVHDNGLPPHTVMSSVGIDVTKEAYVPPEHLVGYDHVSRKTPNHRTYNVNLVVVIVLSSISGVLSVILIVAIIRIKRQTKENHSYNCRTEAQKLFNQSARGGSQPYRPSCESSWAALSTTDRSSVYSRTSGASDNEADEPIAVQTFMTTFSKTTSDVALALQSYEKSNLQKQSRILNKSVNSSRGSAMLHRAVLNKTLKEPDGDSGTCEDTCSVHNSTPVLAASQNDNPPSTQGPSLQSFQSKFLATSTNMEEVQETKVPSSINSVDNSLNTNSSHNGSPALLDQNSSANHKHEDGSVVSAHITSHQPNHGGVCMPPQTSPGE</sequence>
<dbReference type="InterPro" id="IPR020894">
    <property type="entry name" value="Cadherin_CS"/>
</dbReference>
<dbReference type="Proteomes" id="UP000593567">
    <property type="component" value="Unassembled WGS sequence"/>
</dbReference>
<accession>A0A7J7ITN8</accession>
<evidence type="ECO:0000256" key="2">
    <source>
        <dbReference type="ARBA" id="ARBA00022692"/>
    </source>
</evidence>
<evidence type="ECO:0000259" key="12">
    <source>
        <dbReference type="PROSITE" id="PS50268"/>
    </source>
</evidence>
<feature type="domain" description="Cadherin" evidence="12">
    <location>
        <begin position="122"/>
        <end position="227"/>
    </location>
</feature>
<dbReference type="PRINTS" id="PR00205">
    <property type="entry name" value="CADHERIN"/>
</dbReference>
<keyword evidence="4 9" id="KW-0106">Calcium</keyword>
<evidence type="ECO:0000256" key="1">
    <source>
        <dbReference type="ARBA" id="ARBA00004167"/>
    </source>
</evidence>
<feature type="transmembrane region" description="Helical" evidence="11">
    <location>
        <begin position="352"/>
        <end position="376"/>
    </location>
</feature>
<dbReference type="AlphaFoldDB" id="A0A7J7ITN8"/>
<dbReference type="CDD" id="cd11304">
    <property type="entry name" value="Cadherin_repeat"/>
    <property type="match status" value="3"/>
</dbReference>
<evidence type="ECO:0000256" key="4">
    <source>
        <dbReference type="ARBA" id="ARBA00022837"/>
    </source>
</evidence>
<name>A0A7J7ITN8_BUGNE</name>
<evidence type="ECO:0000256" key="10">
    <source>
        <dbReference type="SAM" id="MobiDB-lite"/>
    </source>
</evidence>
<organism evidence="13 14">
    <name type="scientific">Bugula neritina</name>
    <name type="common">Brown bryozoan</name>
    <name type="synonym">Sertularia neritina</name>
    <dbReference type="NCBI Taxonomy" id="10212"/>
    <lineage>
        <taxon>Eukaryota</taxon>
        <taxon>Metazoa</taxon>
        <taxon>Spiralia</taxon>
        <taxon>Lophotrochozoa</taxon>
        <taxon>Bryozoa</taxon>
        <taxon>Gymnolaemata</taxon>
        <taxon>Cheilostomatida</taxon>
        <taxon>Flustrina</taxon>
        <taxon>Buguloidea</taxon>
        <taxon>Bugulidae</taxon>
        <taxon>Bugula</taxon>
    </lineage>
</organism>
<keyword evidence="5" id="KW-0130">Cell adhesion</keyword>
<evidence type="ECO:0000256" key="8">
    <source>
        <dbReference type="ARBA" id="ARBA00023180"/>
    </source>
</evidence>
<reference evidence="13" key="1">
    <citation type="submission" date="2020-06" db="EMBL/GenBank/DDBJ databases">
        <title>Draft genome of Bugula neritina, a colonial animal packing powerful symbionts and potential medicines.</title>
        <authorList>
            <person name="Rayko M."/>
        </authorList>
    </citation>
    <scope>NUCLEOTIDE SEQUENCE [LARGE SCALE GENOMIC DNA]</scope>
    <source>
        <strain evidence="13">Kwan_BN1</strain>
    </source>
</reference>
<dbReference type="OrthoDB" id="6252479at2759"/>
<evidence type="ECO:0000256" key="11">
    <source>
        <dbReference type="SAM" id="Phobius"/>
    </source>
</evidence>
<keyword evidence="8" id="KW-0325">Glycoprotein</keyword>
<dbReference type="GO" id="GO:0005509">
    <property type="term" value="F:calcium ion binding"/>
    <property type="evidence" value="ECO:0007669"/>
    <property type="project" value="UniProtKB-UniRule"/>
</dbReference>
<evidence type="ECO:0000256" key="3">
    <source>
        <dbReference type="ARBA" id="ARBA00022737"/>
    </source>
</evidence>
<dbReference type="PANTHER" id="PTHR24028:SF328">
    <property type="entry name" value="CADHERIN-3"/>
    <property type="match status" value="1"/>
</dbReference>
<dbReference type="GO" id="GO:0007156">
    <property type="term" value="P:homophilic cell adhesion via plasma membrane adhesion molecules"/>
    <property type="evidence" value="ECO:0007669"/>
    <property type="project" value="InterPro"/>
</dbReference>
<gene>
    <name evidence="13" type="ORF">EB796_024924</name>
</gene>
<dbReference type="SUPFAM" id="SSF49313">
    <property type="entry name" value="Cadherin-like"/>
    <property type="match status" value="3"/>
</dbReference>
<dbReference type="InterPro" id="IPR002126">
    <property type="entry name" value="Cadherin-like_dom"/>
</dbReference>
<dbReference type="Pfam" id="PF00028">
    <property type="entry name" value="Cadherin"/>
    <property type="match status" value="3"/>
</dbReference>
<protein>
    <submittedName>
        <fullName evidence="13">PCDH1</fullName>
    </submittedName>
</protein>
<proteinExistence type="predicted"/>
<keyword evidence="2 11" id="KW-0812">Transmembrane</keyword>
<dbReference type="FunFam" id="2.60.40.60:FF:000015">
    <property type="entry name" value="FAT atypical cadherin 1"/>
    <property type="match status" value="1"/>
</dbReference>
<comment type="subcellular location">
    <subcellularLocation>
        <location evidence="1">Membrane</location>
        <topology evidence="1">Single-pass membrane protein</topology>
    </subcellularLocation>
</comment>
<dbReference type="FunFam" id="2.60.40.60:FF:000116">
    <property type="entry name" value="Dachsous cadherin-related 2"/>
    <property type="match status" value="1"/>
</dbReference>
<dbReference type="PANTHER" id="PTHR24028">
    <property type="entry name" value="CADHERIN-87A"/>
    <property type="match status" value="1"/>
</dbReference>
<comment type="caution">
    <text evidence="13">The sequence shown here is derived from an EMBL/GenBank/DDBJ whole genome shotgun (WGS) entry which is preliminary data.</text>
</comment>
<evidence type="ECO:0000313" key="13">
    <source>
        <dbReference type="EMBL" id="KAF6016771.1"/>
    </source>
</evidence>
<feature type="domain" description="Cadherin" evidence="12">
    <location>
        <begin position="25"/>
        <end position="121"/>
    </location>
</feature>
<dbReference type="PROSITE" id="PS50268">
    <property type="entry name" value="CADHERIN_2"/>
    <property type="match status" value="3"/>
</dbReference>
<keyword evidence="3" id="KW-0677">Repeat</keyword>
<dbReference type="FunFam" id="2.60.40.60:FF:000020">
    <property type="entry name" value="Dachsous cadherin-related 1b"/>
    <property type="match status" value="1"/>
</dbReference>
<evidence type="ECO:0000256" key="9">
    <source>
        <dbReference type="PROSITE-ProRule" id="PRU00043"/>
    </source>
</evidence>
<dbReference type="InterPro" id="IPR050174">
    <property type="entry name" value="Protocadherin/Cadherin-CA"/>
</dbReference>
<feature type="domain" description="Cadherin" evidence="12">
    <location>
        <begin position="229"/>
        <end position="333"/>
    </location>
</feature>
<dbReference type="InterPro" id="IPR015919">
    <property type="entry name" value="Cadherin-like_sf"/>
</dbReference>
<feature type="region of interest" description="Disordered" evidence="10">
    <location>
        <begin position="554"/>
        <end position="626"/>
    </location>
</feature>
<keyword evidence="7 11" id="KW-0472">Membrane</keyword>
<dbReference type="EMBL" id="VXIV02003469">
    <property type="protein sequence ID" value="KAF6016771.1"/>
    <property type="molecule type" value="Genomic_DNA"/>
</dbReference>
<dbReference type="GO" id="GO:0005886">
    <property type="term" value="C:plasma membrane"/>
    <property type="evidence" value="ECO:0007669"/>
    <property type="project" value="InterPro"/>
</dbReference>
<evidence type="ECO:0000256" key="5">
    <source>
        <dbReference type="ARBA" id="ARBA00022889"/>
    </source>
</evidence>
<dbReference type="GO" id="GO:0007163">
    <property type="term" value="P:establishment or maintenance of cell polarity"/>
    <property type="evidence" value="ECO:0007669"/>
    <property type="project" value="UniProtKB-ARBA"/>
</dbReference>
<keyword evidence="14" id="KW-1185">Reference proteome</keyword>
<evidence type="ECO:0000256" key="6">
    <source>
        <dbReference type="ARBA" id="ARBA00022989"/>
    </source>
</evidence>
<dbReference type="PROSITE" id="PS00232">
    <property type="entry name" value="CADHERIN_1"/>
    <property type="match status" value="2"/>
</dbReference>
<dbReference type="Gene3D" id="2.60.40.60">
    <property type="entry name" value="Cadherins"/>
    <property type="match status" value="3"/>
</dbReference>
<dbReference type="SMART" id="SM00112">
    <property type="entry name" value="CA"/>
    <property type="match status" value="3"/>
</dbReference>
<feature type="compositionally biased region" description="Polar residues" evidence="10">
    <location>
        <begin position="554"/>
        <end position="592"/>
    </location>
</feature>
<evidence type="ECO:0000313" key="14">
    <source>
        <dbReference type="Proteomes" id="UP000593567"/>
    </source>
</evidence>
<keyword evidence="6 11" id="KW-1133">Transmembrane helix</keyword>